<evidence type="ECO:0008006" key="5">
    <source>
        <dbReference type="Google" id="ProtNLM"/>
    </source>
</evidence>
<dbReference type="PANTHER" id="PTHR28187">
    <property type="entry name" value="PROTEIN RCR1-RELATED"/>
    <property type="match status" value="1"/>
</dbReference>
<evidence type="ECO:0000256" key="2">
    <source>
        <dbReference type="SAM" id="Phobius"/>
    </source>
</evidence>
<protein>
    <recommendedName>
        <fullName evidence="5">Chitin synthesis regulation, resistance to congo red-domain-containing protein</fullName>
    </recommendedName>
</protein>
<feature type="compositionally biased region" description="Pro residues" evidence="1">
    <location>
        <begin position="97"/>
        <end position="109"/>
    </location>
</feature>
<keyword evidence="2" id="KW-0472">Membrane</keyword>
<reference evidence="4" key="1">
    <citation type="journal article" date="2017" name="Genome Biol.">
        <title>Comparative genomics reveals high biological diversity and specific adaptations in the industrially and medically important fungal genus Aspergillus.</title>
        <authorList>
            <person name="de Vries R.P."/>
            <person name="Riley R."/>
            <person name="Wiebenga A."/>
            <person name="Aguilar-Osorio G."/>
            <person name="Amillis S."/>
            <person name="Uchima C.A."/>
            <person name="Anderluh G."/>
            <person name="Asadollahi M."/>
            <person name="Askin M."/>
            <person name="Barry K."/>
            <person name="Battaglia E."/>
            <person name="Bayram O."/>
            <person name="Benocci T."/>
            <person name="Braus-Stromeyer S.A."/>
            <person name="Caldana C."/>
            <person name="Canovas D."/>
            <person name="Cerqueira G.C."/>
            <person name="Chen F."/>
            <person name="Chen W."/>
            <person name="Choi C."/>
            <person name="Clum A."/>
            <person name="Dos Santos R.A."/>
            <person name="Damasio A.R."/>
            <person name="Diallinas G."/>
            <person name="Emri T."/>
            <person name="Fekete E."/>
            <person name="Flipphi M."/>
            <person name="Freyberg S."/>
            <person name="Gallo A."/>
            <person name="Gournas C."/>
            <person name="Habgood R."/>
            <person name="Hainaut M."/>
            <person name="Harispe M.L."/>
            <person name="Henrissat B."/>
            <person name="Hilden K.S."/>
            <person name="Hope R."/>
            <person name="Hossain A."/>
            <person name="Karabika E."/>
            <person name="Karaffa L."/>
            <person name="Karanyi Z."/>
            <person name="Krasevec N."/>
            <person name="Kuo A."/>
            <person name="Kusch H."/>
            <person name="LaButti K."/>
            <person name="Lagendijk E.L."/>
            <person name="Lapidus A."/>
            <person name="Levasseur A."/>
            <person name="Lindquist E."/>
            <person name="Lipzen A."/>
            <person name="Logrieco A.F."/>
            <person name="MacCabe A."/>
            <person name="Maekelae M.R."/>
            <person name="Malavazi I."/>
            <person name="Melin P."/>
            <person name="Meyer V."/>
            <person name="Mielnichuk N."/>
            <person name="Miskei M."/>
            <person name="Molnar A.P."/>
            <person name="Mule G."/>
            <person name="Ngan C.Y."/>
            <person name="Orejas M."/>
            <person name="Orosz E."/>
            <person name="Ouedraogo J.P."/>
            <person name="Overkamp K.M."/>
            <person name="Park H.-S."/>
            <person name="Perrone G."/>
            <person name="Piumi F."/>
            <person name="Punt P.J."/>
            <person name="Ram A.F."/>
            <person name="Ramon A."/>
            <person name="Rauscher S."/>
            <person name="Record E."/>
            <person name="Riano-Pachon D.M."/>
            <person name="Robert V."/>
            <person name="Roehrig J."/>
            <person name="Ruller R."/>
            <person name="Salamov A."/>
            <person name="Salih N.S."/>
            <person name="Samson R.A."/>
            <person name="Sandor E."/>
            <person name="Sanguinetti M."/>
            <person name="Schuetze T."/>
            <person name="Sepcic K."/>
            <person name="Shelest E."/>
            <person name="Sherlock G."/>
            <person name="Sophianopoulou V."/>
            <person name="Squina F.M."/>
            <person name="Sun H."/>
            <person name="Susca A."/>
            <person name="Todd R.B."/>
            <person name="Tsang A."/>
            <person name="Unkles S.E."/>
            <person name="van de Wiele N."/>
            <person name="van Rossen-Uffink D."/>
            <person name="Oliveira J.V."/>
            <person name="Vesth T.C."/>
            <person name="Visser J."/>
            <person name="Yu J.-H."/>
            <person name="Zhou M."/>
            <person name="Andersen M.R."/>
            <person name="Archer D.B."/>
            <person name="Baker S.E."/>
            <person name="Benoit I."/>
            <person name="Brakhage A.A."/>
            <person name="Braus G.H."/>
            <person name="Fischer R."/>
            <person name="Frisvad J.C."/>
            <person name="Goldman G.H."/>
            <person name="Houbraken J."/>
            <person name="Oakley B."/>
            <person name="Pocsi I."/>
            <person name="Scazzocchio C."/>
            <person name="Seiboth B."/>
            <person name="vanKuyk P.A."/>
            <person name="Wortman J."/>
            <person name="Dyer P.S."/>
            <person name="Grigoriev I.V."/>
        </authorList>
    </citation>
    <scope>NUCLEOTIDE SEQUENCE [LARGE SCALE GENOMIC DNA]</scope>
    <source>
        <strain evidence="4">DTO 134E9</strain>
    </source>
</reference>
<keyword evidence="2" id="KW-0812">Transmembrane</keyword>
<accession>A0A1L9R664</accession>
<dbReference type="Proteomes" id="UP000184383">
    <property type="component" value="Unassembled WGS sequence"/>
</dbReference>
<organism evidence="3 4">
    <name type="scientific">Aspergillus wentii DTO 134E9</name>
    <dbReference type="NCBI Taxonomy" id="1073089"/>
    <lineage>
        <taxon>Eukaryota</taxon>
        <taxon>Fungi</taxon>
        <taxon>Dikarya</taxon>
        <taxon>Ascomycota</taxon>
        <taxon>Pezizomycotina</taxon>
        <taxon>Eurotiomycetes</taxon>
        <taxon>Eurotiomycetidae</taxon>
        <taxon>Eurotiales</taxon>
        <taxon>Aspergillaceae</taxon>
        <taxon>Aspergillus</taxon>
        <taxon>Aspergillus subgen. Cremei</taxon>
    </lineage>
</organism>
<dbReference type="EMBL" id="KV878217">
    <property type="protein sequence ID" value="OJJ30399.1"/>
    <property type="molecule type" value="Genomic_DNA"/>
</dbReference>
<evidence type="ECO:0000313" key="4">
    <source>
        <dbReference type="Proteomes" id="UP000184383"/>
    </source>
</evidence>
<evidence type="ECO:0000313" key="3">
    <source>
        <dbReference type="EMBL" id="OJJ30399.1"/>
    </source>
</evidence>
<keyword evidence="4" id="KW-1185">Reference proteome</keyword>
<feature type="transmembrane region" description="Helical" evidence="2">
    <location>
        <begin position="28"/>
        <end position="50"/>
    </location>
</feature>
<dbReference type="PANTHER" id="PTHR28187:SF1">
    <property type="entry name" value="PROTEIN RCR1-RELATED"/>
    <property type="match status" value="1"/>
</dbReference>
<evidence type="ECO:0000256" key="1">
    <source>
        <dbReference type="SAM" id="MobiDB-lite"/>
    </source>
</evidence>
<dbReference type="VEuPathDB" id="FungiDB:ASPWEDRAFT_32581"/>
<keyword evidence="2" id="KW-1133">Transmembrane helix</keyword>
<dbReference type="OrthoDB" id="3556830at2759"/>
<feature type="region of interest" description="Disordered" evidence="1">
    <location>
        <begin position="59"/>
        <end position="150"/>
    </location>
</feature>
<dbReference type="RefSeq" id="XP_040684076.1">
    <property type="nucleotide sequence ID" value="XM_040833688.1"/>
</dbReference>
<sequence length="150" mass="17134">MGVLYPRWCGYGENCRDGYSRWDSWGRWVAFAVIVGIAFIIFFMFACFNARRRRSHGLRPHPGTAWLAGPPPSYSQSQPYHQQQPYQQPYYGDPYSQQPPPPQYSPPNPQTYGYFGGQPQQSGIELQQPPNAYPHDRVYQAPPGPPPAKD</sequence>
<feature type="compositionally biased region" description="Polar residues" evidence="1">
    <location>
        <begin position="118"/>
        <end position="130"/>
    </location>
</feature>
<dbReference type="GO" id="GO:0016192">
    <property type="term" value="P:vesicle-mediated transport"/>
    <property type="evidence" value="ECO:0007669"/>
    <property type="project" value="TreeGrafter"/>
</dbReference>
<feature type="compositionally biased region" description="Low complexity" evidence="1">
    <location>
        <begin position="74"/>
        <end position="96"/>
    </location>
</feature>
<dbReference type="GeneID" id="63749536"/>
<gene>
    <name evidence="3" type="ORF">ASPWEDRAFT_32581</name>
</gene>
<dbReference type="Pfam" id="PF12273">
    <property type="entry name" value="RCR"/>
    <property type="match status" value="1"/>
</dbReference>
<dbReference type="AlphaFoldDB" id="A0A1L9R664"/>
<dbReference type="InterPro" id="IPR020999">
    <property type="entry name" value="Chitin_synth_reg_RCR"/>
</dbReference>
<proteinExistence type="predicted"/>
<name>A0A1L9R664_ASPWE</name>